<feature type="chain" id="PRO_5013337625" description="Peptidase C39 domain-containing protein" evidence="1">
    <location>
        <begin position="29"/>
        <end position="235"/>
    </location>
</feature>
<organism evidence="3 4">
    <name type="scientific">Marinobacterium stanieri</name>
    <dbReference type="NCBI Taxonomy" id="49186"/>
    <lineage>
        <taxon>Bacteria</taxon>
        <taxon>Pseudomonadati</taxon>
        <taxon>Pseudomonadota</taxon>
        <taxon>Gammaproteobacteria</taxon>
        <taxon>Oceanospirillales</taxon>
        <taxon>Oceanospirillaceae</taxon>
        <taxon>Marinobacterium</taxon>
    </lineage>
</organism>
<reference evidence="3 4" key="1">
    <citation type="submission" date="2017-01" db="EMBL/GenBank/DDBJ databases">
        <authorList>
            <person name="Mah S.A."/>
            <person name="Swanson W.J."/>
            <person name="Moy G.W."/>
            <person name="Vacquier V.D."/>
        </authorList>
    </citation>
    <scope>NUCLEOTIDE SEQUENCE [LARGE SCALE GENOMIC DNA]</scope>
    <source>
        <strain evidence="3 4">DSM 7027</strain>
    </source>
</reference>
<dbReference type="PROSITE" id="PS50990">
    <property type="entry name" value="PEPTIDASE_C39"/>
    <property type="match status" value="1"/>
</dbReference>
<dbReference type="AlphaFoldDB" id="A0A1N6X7Y1"/>
<evidence type="ECO:0000313" key="3">
    <source>
        <dbReference type="EMBL" id="SIQ98379.1"/>
    </source>
</evidence>
<sequence length="235" mass="25845">MFRSRTLFKALPPLVCILVLTLGSPAQAESFGGILPSGSFVHKEIISLRERRYSSLVQQQTDFSCGAASLATILRYAYGLDVTEADVLDGLFAVSDPQVVQQQGFSLLNIKHYVERVGFRGRGYVVNAKTLDELKIPTIVLLDLNGYKHFVVLKKSADGLVYLADPALGNKIMPKDEFMNNWNGIVFAVIGKGFNRESTLLNPPPPLTTRGLINVFAPITNAELLEYGFGHTDLL</sequence>
<evidence type="ECO:0000259" key="2">
    <source>
        <dbReference type="PROSITE" id="PS50990"/>
    </source>
</evidence>
<accession>A0A1N6X7Y1</accession>
<dbReference type="GO" id="GO:0008233">
    <property type="term" value="F:peptidase activity"/>
    <property type="evidence" value="ECO:0007669"/>
    <property type="project" value="InterPro"/>
</dbReference>
<evidence type="ECO:0000256" key="1">
    <source>
        <dbReference type="SAM" id="SignalP"/>
    </source>
</evidence>
<keyword evidence="1" id="KW-0732">Signal</keyword>
<dbReference type="Proteomes" id="UP000186895">
    <property type="component" value="Unassembled WGS sequence"/>
</dbReference>
<feature type="domain" description="Peptidase C39" evidence="2">
    <location>
        <begin position="59"/>
        <end position="189"/>
    </location>
</feature>
<keyword evidence="4" id="KW-1185">Reference proteome</keyword>
<dbReference type="EMBL" id="FTMN01000013">
    <property type="protein sequence ID" value="SIQ98379.1"/>
    <property type="molecule type" value="Genomic_DNA"/>
</dbReference>
<evidence type="ECO:0000313" key="4">
    <source>
        <dbReference type="Proteomes" id="UP000186895"/>
    </source>
</evidence>
<gene>
    <name evidence="3" type="ORF">SAMN05421647_1134</name>
</gene>
<dbReference type="RefSeq" id="WP_076465976.1">
    <property type="nucleotide sequence ID" value="NZ_FTMN01000013.1"/>
</dbReference>
<name>A0A1N6X7Y1_9GAMM</name>
<dbReference type="InterPro" id="IPR005074">
    <property type="entry name" value="Peptidase_C39"/>
</dbReference>
<dbReference type="Gene3D" id="3.90.70.10">
    <property type="entry name" value="Cysteine proteinases"/>
    <property type="match status" value="1"/>
</dbReference>
<dbReference type="GO" id="GO:0006508">
    <property type="term" value="P:proteolysis"/>
    <property type="evidence" value="ECO:0007669"/>
    <property type="project" value="InterPro"/>
</dbReference>
<feature type="signal peptide" evidence="1">
    <location>
        <begin position="1"/>
        <end position="28"/>
    </location>
</feature>
<dbReference type="GO" id="GO:0005524">
    <property type="term" value="F:ATP binding"/>
    <property type="evidence" value="ECO:0007669"/>
    <property type="project" value="InterPro"/>
</dbReference>
<dbReference type="Pfam" id="PF03412">
    <property type="entry name" value="Peptidase_C39"/>
    <property type="match status" value="1"/>
</dbReference>
<dbReference type="CDD" id="cd02423">
    <property type="entry name" value="Peptidase_C39G"/>
    <property type="match status" value="1"/>
</dbReference>
<proteinExistence type="predicted"/>
<dbReference type="GO" id="GO:0016020">
    <property type="term" value="C:membrane"/>
    <property type="evidence" value="ECO:0007669"/>
    <property type="project" value="InterPro"/>
</dbReference>
<protein>
    <recommendedName>
        <fullName evidence="2">Peptidase C39 domain-containing protein</fullName>
    </recommendedName>
</protein>
<dbReference type="STRING" id="49186.SAMN05421647_1134"/>